<name>A6J300_RAT</name>
<evidence type="ECO:0000313" key="1">
    <source>
        <dbReference type="EMBL" id="EDL76282.1"/>
    </source>
</evidence>
<reference evidence="2" key="1">
    <citation type="submission" date="2005-09" db="EMBL/GenBank/DDBJ databases">
        <authorList>
            <person name="Mural R.J."/>
            <person name="Li P.W."/>
            <person name="Adams M.D."/>
            <person name="Amanatides P.G."/>
            <person name="Baden-Tillson H."/>
            <person name="Barnstead M."/>
            <person name="Chin S.H."/>
            <person name="Dew I."/>
            <person name="Evans C.A."/>
            <person name="Ferriera S."/>
            <person name="Flanigan M."/>
            <person name="Fosler C."/>
            <person name="Glodek A."/>
            <person name="Gu Z."/>
            <person name="Holt R.A."/>
            <person name="Jennings D."/>
            <person name="Kraft C.L."/>
            <person name="Lu F."/>
            <person name="Nguyen T."/>
            <person name="Nusskern D.R."/>
            <person name="Pfannkoch C.M."/>
            <person name="Sitter C."/>
            <person name="Sutton G.G."/>
            <person name="Venter J.C."/>
            <person name="Wang Z."/>
            <person name="Woodage T."/>
            <person name="Zheng X.H."/>
            <person name="Zhong F."/>
        </authorList>
    </citation>
    <scope>NUCLEOTIDE SEQUENCE [LARGE SCALE GENOMIC DNA]</scope>
    <source>
        <strain>BN</strain>
        <strain evidence="2">Sprague-Dawley</strain>
    </source>
</reference>
<gene>
    <name evidence="1" type="ORF">rCG_49354</name>
</gene>
<evidence type="ECO:0000313" key="2">
    <source>
        <dbReference type="Proteomes" id="UP000234681"/>
    </source>
</evidence>
<sequence length="12" mass="1257">MCPTLSVKSSTC</sequence>
<protein>
    <submittedName>
        <fullName evidence="1">RCG49354</fullName>
    </submittedName>
</protein>
<organism evidence="1 2">
    <name type="scientific">Rattus norvegicus</name>
    <name type="common">Rat</name>
    <dbReference type="NCBI Taxonomy" id="10116"/>
    <lineage>
        <taxon>Eukaryota</taxon>
        <taxon>Metazoa</taxon>
        <taxon>Chordata</taxon>
        <taxon>Craniata</taxon>
        <taxon>Vertebrata</taxon>
        <taxon>Euteleostomi</taxon>
        <taxon>Mammalia</taxon>
        <taxon>Eutheria</taxon>
        <taxon>Euarchontoglires</taxon>
        <taxon>Glires</taxon>
        <taxon>Rodentia</taxon>
        <taxon>Myomorpha</taxon>
        <taxon>Muroidea</taxon>
        <taxon>Muridae</taxon>
        <taxon>Murinae</taxon>
        <taxon>Rattus</taxon>
    </lineage>
</organism>
<accession>A6J300</accession>
<dbReference type="Proteomes" id="UP000234681">
    <property type="component" value="Chromosome 18"/>
</dbReference>
<dbReference type="EMBL" id="CH473974">
    <property type="protein sequence ID" value="EDL76282.1"/>
    <property type="molecule type" value="Genomic_DNA"/>
</dbReference>
<proteinExistence type="predicted"/>